<organism evidence="1 2">
    <name type="scientific">Nesterenkonia salmonea</name>
    <dbReference type="NCBI Taxonomy" id="1804987"/>
    <lineage>
        <taxon>Bacteria</taxon>
        <taxon>Bacillati</taxon>
        <taxon>Actinomycetota</taxon>
        <taxon>Actinomycetes</taxon>
        <taxon>Micrococcales</taxon>
        <taxon>Micrococcaceae</taxon>
        <taxon>Nesterenkonia</taxon>
    </lineage>
</organism>
<accession>A0A5R9BDM7</accession>
<reference evidence="1 2" key="1">
    <citation type="submission" date="2019-05" db="EMBL/GenBank/DDBJ databases">
        <title>Nesterenkonia sp. GY074 isolated from the Southern Atlantic Ocean.</title>
        <authorList>
            <person name="Zhang G."/>
        </authorList>
    </citation>
    <scope>NUCLEOTIDE SEQUENCE [LARGE SCALE GENOMIC DNA]</scope>
    <source>
        <strain evidence="1 2">GY074</strain>
    </source>
</reference>
<evidence type="ECO:0008006" key="3">
    <source>
        <dbReference type="Google" id="ProtNLM"/>
    </source>
</evidence>
<proteinExistence type="predicted"/>
<keyword evidence="2" id="KW-1185">Reference proteome</keyword>
<dbReference type="AlphaFoldDB" id="A0A5R9BDM7"/>
<evidence type="ECO:0000313" key="2">
    <source>
        <dbReference type="Proteomes" id="UP000310458"/>
    </source>
</evidence>
<dbReference type="Proteomes" id="UP000310458">
    <property type="component" value="Unassembled WGS sequence"/>
</dbReference>
<dbReference type="InterPro" id="IPR036412">
    <property type="entry name" value="HAD-like_sf"/>
</dbReference>
<dbReference type="Pfam" id="PF13242">
    <property type="entry name" value="Hydrolase_like"/>
    <property type="match status" value="1"/>
</dbReference>
<dbReference type="EMBL" id="VAVZ01000008">
    <property type="protein sequence ID" value="TLP98678.1"/>
    <property type="molecule type" value="Genomic_DNA"/>
</dbReference>
<dbReference type="SUPFAM" id="SSF56784">
    <property type="entry name" value="HAD-like"/>
    <property type="match status" value="1"/>
</dbReference>
<name>A0A5R9BDM7_9MICC</name>
<comment type="caution">
    <text evidence="1">The sequence shown here is derived from an EMBL/GenBank/DDBJ whole genome shotgun (WGS) entry which is preliminary data.</text>
</comment>
<protein>
    <recommendedName>
        <fullName evidence="3">HAD family hydrolase</fullName>
    </recommendedName>
</protein>
<dbReference type="InterPro" id="IPR023214">
    <property type="entry name" value="HAD_sf"/>
</dbReference>
<sequence length="84" mass="9101">MPPWRHCVLFTAASEAVGHPVHTCLMVGDNPDADVAGARAAGMHAVLLDRSRASSAEKRDLSTISTLHELIQRILGKRTVEWTA</sequence>
<dbReference type="Gene3D" id="3.40.50.1000">
    <property type="entry name" value="HAD superfamily/HAD-like"/>
    <property type="match status" value="1"/>
</dbReference>
<gene>
    <name evidence="1" type="ORF">FEF26_04495</name>
</gene>
<evidence type="ECO:0000313" key="1">
    <source>
        <dbReference type="EMBL" id="TLP98678.1"/>
    </source>
</evidence>
<dbReference type="OrthoDB" id="9810501at2"/>